<keyword evidence="1" id="KW-0732">Signal</keyword>
<protein>
    <submittedName>
        <fullName evidence="2">Uncharacterized protein</fullName>
    </submittedName>
</protein>
<feature type="signal peptide" evidence="1">
    <location>
        <begin position="1"/>
        <end position="17"/>
    </location>
</feature>
<keyword evidence="3" id="KW-1185">Reference proteome</keyword>
<reference evidence="2 3" key="1">
    <citation type="journal article" date="2016" name="Mol. Biol. Evol.">
        <title>Comparative Genomics of Early-Diverging Mushroom-Forming Fungi Provides Insights into the Origins of Lignocellulose Decay Capabilities.</title>
        <authorList>
            <person name="Nagy L.G."/>
            <person name="Riley R."/>
            <person name="Tritt A."/>
            <person name="Adam C."/>
            <person name="Daum C."/>
            <person name="Floudas D."/>
            <person name="Sun H."/>
            <person name="Yadav J.S."/>
            <person name="Pangilinan J."/>
            <person name="Larsson K.H."/>
            <person name="Matsuura K."/>
            <person name="Barry K."/>
            <person name="Labutti K."/>
            <person name="Kuo R."/>
            <person name="Ohm R.A."/>
            <person name="Bhattacharya S.S."/>
            <person name="Shirouzu T."/>
            <person name="Yoshinaga Y."/>
            <person name="Martin F.M."/>
            <person name="Grigoriev I.V."/>
            <person name="Hibbett D.S."/>
        </authorList>
    </citation>
    <scope>NUCLEOTIDE SEQUENCE [LARGE SCALE GENOMIC DNA]</scope>
    <source>
        <strain evidence="2 3">CBS 109695</strain>
    </source>
</reference>
<gene>
    <name evidence="2" type="ORF">FIBSPDRAFT_833303</name>
</gene>
<dbReference type="PRINTS" id="PR00833">
    <property type="entry name" value="POAALLERGEN"/>
</dbReference>
<evidence type="ECO:0000256" key="1">
    <source>
        <dbReference type="SAM" id="SignalP"/>
    </source>
</evidence>
<evidence type="ECO:0000313" key="2">
    <source>
        <dbReference type="EMBL" id="KZP15135.1"/>
    </source>
</evidence>
<proteinExistence type="predicted"/>
<dbReference type="OrthoDB" id="5367985at2759"/>
<dbReference type="Proteomes" id="UP000076532">
    <property type="component" value="Unassembled WGS sequence"/>
</dbReference>
<dbReference type="EMBL" id="KV417608">
    <property type="protein sequence ID" value="KZP15135.1"/>
    <property type="molecule type" value="Genomic_DNA"/>
</dbReference>
<name>A0A166DW87_9AGAM</name>
<dbReference type="AlphaFoldDB" id="A0A166DW87"/>
<accession>A0A166DW87</accession>
<evidence type="ECO:0000313" key="3">
    <source>
        <dbReference type="Proteomes" id="UP000076532"/>
    </source>
</evidence>
<feature type="chain" id="PRO_5007872411" evidence="1">
    <location>
        <begin position="18"/>
        <end position="289"/>
    </location>
</feature>
<sequence>MAFLLLIPVIIEAVGEGAAIAATEAAVAAAASEAAAAAATAAATVAAETAATAAAATAAEAATAAATAAAAEATATAAATAAAEAATASEAAAAAATAAGEATATGEGLGSVIWKGAQAFAKWAAQEVVKGALFEAAIKGLKATIHAYQVSHPSDEAQQMTTLITNIAAAHQSLEKCRADWVSWMDSHYDSLSSYGSVTVAGATIQNFQILQQKVGDLTIFLHQKIGPLLVAANKAKKLPAIVALQDGMKEYAENVGAVSKVVDQMGAMVSAGLQNHSADVQDAKKSLA</sequence>
<organism evidence="2 3">
    <name type="scientific">Athelia psychrophila</name>
    <dbReference type="NCBI Taxonomy" id="1759441"/>
    <lineage>
        <taxon>Eukaryota</taxon>
        <taxon>Fungi</taxon>
        <taxon>Dikarya</taxon>
        <taxon>Basidiomycota</taxon>
        <taxon>Agaricomycotina</taxon>
        <taxon>Agaricomycetes</taxon>
        <taxon>Agaricomycetidae</taxon>
        <taxon>Atheliales</taxon>
        <taxon>Atheliaceae</taxon>
        <taxon>Athelia</taxon>
    </lineage>
</organism>